<feature type="region of interest" description="Disordered" evidence="1">
    <location>
        <begin position="218"/>
        <end position="259"/>
    </location>
</feature>
<accession>T1E9E8</accession>
<sequence>RRLRLDEQETEQNGQLPHQQKAVNDVEVNEEREERKRKELADDEEDLTSYSSSCSSRMSQKHSKRHKASKEARRLRKLEKRERRRQLSCSSNLSSVTAYSQGGFPSGDDGPLGVHESDQSAFSISSSLMSARRAADATIAPQGPQPGVAPAGLFRNNVRSLSSLQSAPTMIPPQWRVGSVSPPRQNPAKRLRLILRNETHTRDIPPTVEAMIEKNDLPAVETQQLESSQTQSSVSIRSRRHSTDASILPGPSSDSQDVGLPAIRSSATNCNTTTITNSFCSDSAIAKDGIDGGLRHDPNQLII</sequence>
<feature type="region of interest" description="Disordered" evidence="1">
    <location>
        <begin position="1"/>
        <end position="119"/>
    </location>
</feature>
<proteinExistence type="evidence at transcript level"/>
<name>T1E9E8_ANOAQ</name>
<dbReference type="VEuPathDB" id="VectorBase:AAQUA_003960"/>
<dbReference type="AlphaFoldDB" id="T1E9E8"/>
<feature type="compositionally biased region" description="Low complexity" evidence="1">
    <location>
        <begin position="220"/>
        <end position="235"/>
    </location>
</feature>
<feature type="non-terminal residue" evidence="2">
    <location>
        <position position="1"/>
    </location>
</feature>
<feature type="compositionally biased region" description="Low complexity" evidence="1">
    <location>
        <begin position="48"/>
        <end position="58"/>
    </location>
</feature>
<dbReference type="EMBL" id="GAMD01001893">
    <property type="protein sequence ID" value="JAA99697.1"/>
    <property type="molecule type" value="mRNA"/>
</dbReference>
<feature type="compositionally biased region" description="Basic residues" evidence="1">
    <location>
        <begin position="59"/>
        <end position="86"/>
    </location>
</feature>
<feature type="compositionally biased region" description="Polar residues" evidence="1">
    <location>
        <begin position="87"/>
        <end position="100"/>
    </location>
</feature>
<organism evidence="2">
    <name type="scientific">Anopheles aquasalis</name>
    <name type="common">Malaria mosquito</name>
    <dbReference type="NCBI Taxonomy" id="42839"/>
    <lineage>
        <taxon>Eukaryota</taxon>
        <taxon>Metazoa</taxon>
        <taxon>Ecdysozoa</taxon>
        <taxon>Arthropoda</taxon>
        <taxon>Hexapoda</taxon>
        <taxon>Insecta</taxon>
        <taxon>Pterygota</taxon>
        <taxon>Neoptera</taxon>
        <taxon>Endopterygota</taxon>
        <taxon>Diptera</taxon>
        <taxon>Nematocera</taxon>
        <taxon>Culicoidea</taxon>
        <taxon>Culicidae</taxon>
        <taxon>Anophelinae</taxon>
        <taxon>Anopheles</taxon>
    </lineage>
</organism>
<evidence type="ECO:0000256" key="1">
    <source>
        <dbReference type="SAM" id="MobiDB-lite"/>
    </source>
</evidence>
<reference evidence="2" key="1">
    <citation type="submission" date="2013-07" db="EMBL/GenBank/DDBJ databases">
        <title>Transcriptome sequencing and developmental regulation of gene expression in Anopheles aquasalis.</title>
        <authorList>
            <consortium name="Brazilian Malaria Network (MCT/CNPq/MS/SCTIE/DECIT/PRONEX 555648/2009-5) and Research Network on Bioactive Molecules from Arthropod Vectors (NAP-MOBIARVE"/>
            <consortium name="University of Sao Paulo)"/>
            <person name="Marinotti O."/>
            <person name="Ribeiro J.M.C."/>
            <person name="Costa-da-Silva A.L."/>
            <person name="Silva M.C.P."/>
            <person name="Lopes A.R."/>
            <person name="Barros M.S."/>
            <person name="Sa-Nunes A."/>
            <person name="Konjin B.B."/>
            <person name="Carvalho E."/>
            <person name="Suesdek L."/>
            <person name="Silva-Neto M.A.C."/>
            <person name="Capurro M.L."/>
        </authorList>
    </citation>
    <scope>NUCLEOTIDE SEQUENCE</scope>
    <source>
        <tissue evidence="2">Whole body</tissue>
    </source>
</reference>
<protein>
    <submittedName>
        <fullName evidence="2">Uncharacterized protein</fullName>
    </submittedName>
</protein>
<feature type="non-terminal residue" evidence="2">
    <location>
        <position position="303"/>
    </location>
</feature>
<evidence type="ECO:0000313" key="2">
    <source>
        <dbReference type="EMBL" id="JAA99697.1"/>
    </source>
</evidence>